<evidence type="ECO:0000313" key="2">
    <source>
        <dbReference type="Proteomes" id="UP000322791"/>
    </source>
</evidence>
<dbReference type="PANTHER" id="PTHR12631:SF10">
    <property type="entry name" value="BETA-XYLOSIDASE-LIKE PROTEIN-RELATED"/>
    <property type="match status" value="1"/>
</dbReference>
<dbReference type="InterPro" id="IPR001360">
    <property type="entry name" value="Glyco_hydro_1"/>
</dbReference>
<comment type="caution">
    <text evidence="1">The sequence shown here is derived from an EMBL/GenBank/DDBJ whole genome shotgun (WGS) entry which is preliminary data.</text>
</comment>
<organism evidence="1 2">
    <name type="scientific">Hymenobacter lutimineralis</name>
    <dbReference type="NCBI Taxonomy" id="2606448"/>
    <lineage>
        <taxon>Bacteria</taxon>
        <taxon>Pseudomonadati</taxon>
        <taxon>Bacteroidota</taxon>
        <taxon>Cytophagia</taxon>
        <taxon>Cytophagales</taxon>
        <taxon>Hymenobacteraceae</taxon>
        <taxon>Hymenobacter</taxon>
    </lineage>
</organism>
<dbReference type="InterPro" id="IPR017853">
    <property type="entry name" value="GH"/>
</dbReference>
<proteinExistence type="predicted"/>
<dbReference type="Proteomes" id="UP000322791">
    <property type="component" value="Unassembled WGS sequence"/>
</dbReference>
<dbReference type="RefSeq" id="WP_149071961.1">
    <property type="nucleotide sequence ID" value="NZ_VTHL01000018.1"/>
</dbReference>
<sequence>MEHNTFIFATGIENSYPVIPLPDGSRLRVDEMQLTQHDRRWEEDFELVRELGLAYLRFGPPYYATHLGPGRYDWSWADATFTRLRELGIEPIVDLCHFGVPDWLGNFQNKDWPTHFAEYAQAFARRYPHLRFYTPVNEIMIAATFSAQLGWWNECLTGDTPFVTALGNLCRANQQAMHAILRVQPRAIFIQSEATEYFHAEEPSERCLAHTAFLNEKRFLAFDLTYGHEVKASLYTYLLDNGMTRQEYEWFRQNTVKRHCVMGNDYYYTNEHLVHEDGSTSESGEIFGYYSITHQYFSRYRLPVMHTETNREDPEAVLWLRKEWANVHRLKQDGVPIVGFTWYSLLDQVDWDNCLRGNHHRVNRLGLYDLDRRVRPVGEAYKSLVSKWKPELTSECYGLHIYNF</sequence>
<keyword evidence="1" id="KW-0378">Hydrolase</keyword>
<dbReference type="AlphaFoldDB" id="A0A5D6UW03"/>
<reference evidence="1 2" key="1">
    <citation type="submission" date="2019-08" db="EMBL/GenBank/DDBJ databases">
        <authorList>
            <person name="Seo M.-J."/>
        </authorList>
    </citation>
    <scope>NUCLEOTIDE SEQUENCE [LARGE SCALE GENOMIC DNA]</scope>
    <source>
        <strain evidence="1 2">KIGAM108</strain>
    </source>
</reference>
<dbReference type="Gene3D" id="3.20.20.80">
    <property type="entry name" value="Glycosidases"/>
    <property type="match status" value="1"/>
</dbReference>
<evidence type="ECO:0000313" key="1">
    <source>
        <dbReference type="EMBL" id="TYZ07240.1"/>
    </source>
</evidence>
<keyword evidence="2" id="KW-1185">Reference proteome</keyword>
<name>A0A5D6UW03_9BACT</name>
<dbReference type="PANTHER" id="PTHR12631">
    <property type="entry name" value="ALPHA-L-IDURONIDASE"/>
    <property type="match status" value="1"/>
</dbReference>
<dbReference type="GO" id="GO:0004553">
    <property type="term" value="F:hydrolase activity, hydrolyzing O-glycosyl compounds"/>
    <property type="evidence" value="ECO:0007669"/>
    <property type="project" value="InterPro"/>
</dbReference>
<dbReference type="SUPFAM" id="SSF51445">
    <property type="entry name" value="(Trans)glycosidases"/>
    <property type="match status" value="1"/>
</dbReference>
<dbReference type="Pfam" id="PF00232">
    <property type="entry name" value="Glyco_hydro_1"/>
    <property type="match status" value="1"/>
</dbReference>
<gene>
    <name evidence="1" type="ORF">FY528_15605</name>
</gene>
<dbReference type="InterPro" id="IPR051923">
    <property type="entry name" value="Glycosyl_Hydrolase_39"/>
</dbReference>
<dbReference type="EMBL" id="VTHL01000018">
    <property type="protein sequence ID" value="TYZ07240.1"/>
    <property type="molecule type" value="Genomic_DNA"/>
</dbReference>
<accession>A0A5D6UW03</accession>
<protein>
    <submittedName>
        <fullName evidence="1">Family 1 glycosylhydrolase</fullName>
    </submittedName>
</protein>
<dbReference type="GO" id="GO:0005975">
    <property type="term" value="P:carbohydrate metabolic process"/>
    <property type="evidence" value="ECO:0007669"/>
    <property type="project" value="InterPro"/>
</dbReference>